<keyword evidence="3" id="KW-1185">Reference proteome</keyword>
<protein>
    <submittedName>
        <fullName evidence="2">Uncharacterized protein</fullName>
    </submittedName>
</protein>
<gene>
    <name evidence="2" type="ORF">AGLY_005845</name>
</gene>
<dbReference type="AlphaFoldDB" id="A0A6G0TSK6"/>
<dbReference type="OrthoDB" id="10363826at2759"/>
<proteinExistence type="predicted"/>
<dbReference type="Proteomes" id="UP000475862">
    <property type="component" value="Unassembled WGS sequence"/>
</dbReference>
<evidence type="ECO:0000256" key="1">
    <source>
        <dbReference type="SAM" id="MobiDB-lite"/>
    </source>
</evidence>
<name>A0A6G0TSK6_APHGL</name>
<reference evidence="2 3" key="1">
    <citation type="submission" date="2019-08" db="EMBL/GenBank/DDBJ databases">
        <title>The genome of the soybean aphid Biotype 1, its phylome, world population structure and adaptation to the North American continent.</title>
        <authorList>
            <person name="Giordano R."/>
            <person name="Donthu R.K."/>
            <person name="Hernandez A.G."/>
            <person name="Wright C.L."/>
            <person name="Zimin A.V."/>
        </authorList>
    </citation>
    <scope>NUCLEOTIDE SEQUENCE [LARGE SCALE GENOMIC DNA]</scope>
    <source>
        <tissue evidence="2">Whole aphids</tissue>
    </source>
</reference>
<evidence type="ECO:0000313" key="2">
    <source>
        <dbReference type="EMBL" id="KAE9537873.1"/>
    </source>
</evidence>
<feature type="non-terminal residue" evidence="2">
    <location>
        <position position="300"/>
    </location>
</feature>
<feature type="region of interest" description="Disordered" evidence="1">
    <location>
        <begin position="206"/>
        <end position="231"/>
    </location>
</feature>
<comment type="caution">
    <text evidence="2">The sequence shown here is derived from an EMBL/GenBank/DDBJ whole genome shotgun (WGS) entry which is preliminary data.</text>
</comment>
<accession>A0A6G0TSK6</accession>
<sequence length="300" mass="34653">MKSCRFHLAQNLWIKIQTIQDSSDVEVEKQLAKYDDIMMLAKPKNSALITPAGHFSSRLTNLYLSPIKILAIMLLVLLKLSTVAVIAETLENEWTAVVIPIMQSPVSAHQNRITTQVELFQKWRNSITTRYPSRRDELAWTPAKSFPLYRTCRGFSCNVMDLSKTHDGKSHHDVNKCGKNHYDKHCGKNQHRKHCSKNQCDKPFDKDRHKKHCAKNRNSDGRHGKNFHKQNKLQKMKNCNKRKKIMVDNKIIVNINKDRTPSPTSLRVKTTVPVLVSNTHKCVEQNNSFGFFEICLLIYC</sequence>
<evidence type="ECO:0000313" key="3">
    <source>
        <dbReference type="Proteomes" id="UP000475862"/>
    </source>
</evidence>
<organism evidence="2 3">
    <name type="scientific">Aphis glycines</name>
    <name type="common">Soybean aphid</name>
    <dbReference type="NCBI Taxonomy" id="307491"/>
    <lineage>
        <taxon>Eukaryota</taxon>
        <taxon>Metazoa</taxon>
        <taxon>Ecdysozoa</taxon>
        <taxon>Arthropoda</taxon>
        <taxon>Hexapoda</taxon>
        <taxon>Insecta</taxon>
        <taxon>Pterygota</taxon>
        <taxon>Neoptera</taxon>
        <taxon>Paraneoptera</taxon>
        <taxon>Hemiptera</taxon>
        <taxon>Sternorrhyncha</taxon>
        <taxon>Aphidomorpha</taxon>
        <taxon>Aphidoidea</taxon>
        <taxon>Aphididae</taxon>
        <taxon>Aphidini</taxon>
        <taxon>Aphis</taxon>
        <taxon>Aphis</taxon>
    </lineage>
</organism>
<dbReference type="EMBL" id="VYZN01000017">
    <property type="protein sequence ID" value="KAE9537873.1"/>
    <property type="molecule type" value="Genomic_DNA"/>
</dbReference>